<feature type="compositionally biased region" description="Basic and acidic residues" evidence="2">
    <location>
        <begin position="134"/>
        <end position="185"/>
    </location>
</feature>
<feature type="coiled-coil region" evidence="1">
    <location>
        <begin position="212"/>
        <end position="302"/>
    </location>
</feature>
<feature type="region of interest" description="Disordered" evidence="2">
    <location>
        <begin position="363"/>
        <end position="382"/>
    </location>
</feature>
<dbReference type="OrthoDB" id="3621880at2"/>
<keyword evidence="4" id="KW-1185">Reference proteome</keyword>
<gene>
    <name evidence="3" type="ORF">SAMN05421810_109142</name>
</gene>
<protein>
    <recommendedName>
        <fullName evidence="5">Chromosome segregation ATPase</fullName>
    </recommendedName>
</protein>
<evidence type="ECO:0000313" key="4">
    <source>
        <dbReference type="Proteomes" id="UP000198727"/>
    </source>
</evidence>
<dbReference type="AlphaFoldDB" id="A0A1I5ZGA8"/>
<evidence type="ECO:0000256" key="2">
    <source>
        <dbReference type="SAM" id="MobiDB-lite"/>
    </source>
</evidence>
<name>A0A1I5ZGA8_9PSEU</name>
<dbReference type="STRING" id="587909.SAMN05421810_109142"/>
<accession>A0A1I5ZGA8</accession>
<organism evidence="3 4">
    <name type="scientific">Amycolatopsis arida</name>
    <dbReference type="NCBI Taxonomy" id="587909"/>
    <lineage>
        <taxon>Bacteria</taxon>
        <taxon>Bacillati</taxon>
        <taxon>Actinomycetota</taxon>
        <taxon>Actinomycetes</taxon>
        <taxon>Pseudonocardiales</taxon>
        <taxon>Pseudonocardiaceae</taxon>
        <taxon>Amycolatopsis</taxon>
    </lineage>
</organism>
<dbReference type="Proteomes" id="UP000198727">
    <property type="component" value="Unassembled WGS sequence"/>
</dbReference>
<keyword evidence="1" id="KW-0175">Coiled coil</keyword>
<evidence type="ECO:0008006" key="5">
    <source>
        <dbReference type="Google" id="ProtNLM"/>
    </source>
</evidence>
<dbReference type="EMBL" id="FOWW01000009">
    <property type="protein sequence ID" value="SFQ55147.1"/>
    <property type="molecule type" value="Genomic_DNA"/>
</dbReference>
<evidence type="ECO:0000313" key="3">
    <source>
        <dbReference type="EMBL" id="SFQ55147.1"/>
    </source>
</evidence>
<proteinExistence type="predicted"/>
<feature type="compositionally biased region" description="Low complexity" evidence="2">
    <location>
        <begin position="124"/>
        <end position="133"/>
    </location>
</feature>
<evidence type="ECO:0000256" key="1">
    <source>
        <dbReference type="SAM" id="Coils"/>
    </source>
</evidence>
<reference evidence="4" key="1">
    <citation type="submission" date="2016-10" db="EMBL/GenBank/DDBJ databases">
        <authorList>
            <person name="Varghese N."/>
            <person name="Submissions S."/>
        </authorList>
    </citation>
    <scope>NUCLEOTIDE SEQUENCE [LARGE SCALE GENOMIC DNA]</scope>
    <source>
        <strain evidence="4">CGMCC 4.5579</strain>
    </source>
</reference>
<sequence>MAEQQVTAEDEYRDAGSAAGDATPEPEGEALCALDGCDNPLPPPAVDEHGRRKGGRPSTYCCKAHADAASRARRIAQAAAVVEPLAELRRAAELFEPAAAPVLEALREMSSRLAAAERGALAQVRAAEQQAAAAREDAEEARRRADQAERARNRALARARDDQAARAEADRAAHRAREEAERATREAWAQVAEHERARGAAEAAGAAAIQARDELTTELRTLRDTLAAERRAHQQLAGELDATRHDLRELTAAHALQEERLATARDRLRAAEAAARTADQDADRARQETAEARAAAAAARDDVTTLRAELTDLHTRWAEEHTERRVAESRAAATADELAHARVELDRTRQELADAHTRLDRLLAVGPPASGPSADDPDTTPS</sequence>
<feature type="region of interest" description="Disordered" evidence="2">
    <location>
        <begin position="1"/>
        <end position="58"/>
    </location>
</feature>
<feature type="region of interest" description="Disordered" evidence="2">
    <location>
        <begin position="124"/>
        <end position="209"/>
    </location>
</feature>
<dbReference type="RefSeq" id="WP_092534217.1">
    <property type="nucleotide sequence ID" value="NZ_FOWW01000009.1"/>
</dbReference>